<accession>A0A023X7X1</accession>
<dbReference type="Proteomes" id="UP000025229">
    <property type="component" value="Plasmid 1"/>
</dbReference>
<name>A0A023X7X1_RUBRA</name>
<dbReference type="PATRIC" id="fig|42256.3.peg.2921"/>
<keyword evidence="3" id="KW-1185">Reference proteome</keyword>
<dbReference type="Pfam" id="PF01526">
    <property type="entry name" value="DDE_Tnp_Tn3"/>
    <property type="match status" value="1"/>
</dbReference>
<proteinExistence type="predicted"/>
<keyword evidence="2" id="KW-0614">Plasmid</keyword>
<evidence type="ECO:0000313" key="3">
    <source>
        <dbReference type="Proteomes" id="UP000025229"/>
    </source>
</evidence>
<reference evidence="2 3" key="1">
    <citation type="submission" date="2014-03" db="EMBL/GenBank/DDBJ databases">
        <title>Complete genome sequence of the Radio-Resistant Rubrobacter radiotolerans RSPS-4.</title>
        <authorList>
            <person name="Egas C.C."/>
            <person name="Barroso C.C."/>
            <person name="Froufe H.J.C."/>
            <person name="Pacheco J.J."/>
            <person name="Albuquerque L.L."/>
            <person name="da Costa M.M.S."/>
        </authorList>
    </citation>
    <scope>NUCLEOTIDE SEQUENCE [LARGE SCALE GENOMIC DNA]</scope>
    <source>
        <strain evidence="2 3">RSPS-4</strain>
        <plasmid evidence="2 3">1</plasmid>
    </source>
</reference>
<dbReference type="KEGG" id="rrd:RradSPS_2871"/>
<dbReference type="InterPro" id="IPR002513">
    <property type="entry name" value="Tn3_Tnp_DDE_dom"/>
</dbReference>
<evidence type="ECO:0000313" key="2">
    <source>
        <dbReference type="EMBL" id="AHY48154.1"/>
    </source>
</evidence>
<dbReference type="EMBL" id="CP007515">
    <property type="protein sequence ID" value="AHY48154.1"/>
    <property type="molecule type" value="Genomic_DNA"/>
</dbReference>
<sequence length="261" mass="29510">MRDATYVLDGLLYHESDLDLREHHSDTEGFTDQVFGATHLAGYRFAPRIRNIKKTRLHVLKRPSRYPNLVPLIGGKVNTKVIASQWDEVLRLVASIKTGTVPASLILKKLAAYPRQNGLAKALREIGKIERSLFTLDWYQDLDLRRRVNAGLNKGEARNALARAVFFNRLGELRDRSYEDQQGRASGLTLLTAAIGIWNAVYLERVVAKLRARGEEVSEQYLRHLSPLEWEHITLTGVYRWDLGGPGAIAADGFRPLRGLD</sequence>
<dbReference type="GO" id="GO:0004803">
    <property type="term" value="F:transposase activity"/>
    <property type="evidence" value="ECO:0007669"/>
    <property type="project" value="InterPro"/>
</dbReference>
<organism evidence="2 3">
    <name type="scientific">Rubrobacter radiotolerans</name>
    <name type="common">Arthrobacter radiotolerans</name>
    <dbReference type="NCBI Taxonomy" id="42256"/>
    <lineage>
        <taxon>Bacteria</taxon>
        <taxon>Bacillati</taxon>
        <taxon>Actinomycetota</taxon>
        <taxon>Rubrobacteria</taxon>
        <taxon>Rubrobacterales</taxon>
        <taxon>Rubrobacteraceae</taxon>
        <taxon>Rubrobacter</taxon>
    </lineage>
</organism>
<dbReference type="AlphaFoldDB" id="A0A023X7X1"/>
<protein>
    <submittedName>
        <fullName evidence="2">Tn3 transposase DDE domain</fullName>
    </submittedName>
</protein>
<feature type="domain" description="Tn3 transposase DDE" evidence="1">
    <location>
        <begin position="2"/>
        <end position="239"/>
    </location>
</feature>
<dbReference type="HOGENOM" id="CLU_009098_3_0_11"/>
<gene>
    <name evidence="2" type="ORF">RradSPS_2871</name>
</gene>
<geneLocation type="plasmid" evidence="2">
    <name>1</name>
</geneLocation>
<evidence type="ECO:0000259" key="1">
    <source>
        <dbReference type="Pfam" id="PF01526"/>
    </source>
</evidence>
<dbReference type="GO" id="GO:0006313">
    <property type="term" value="P:DNA transposition"/>
    <property type="evidence" value="ECO:0007669"/>
    <property type="project" value="InterPro"/>
</dbReference>